<evidence type="ECO:0000313" key="1">
    <source>
        <dbReference type="EMBL" id="QJB02802.1"/>
    </source>
</evidence>
<accession>A0A6M3MDK4</accession>
<gene>
    <name evidence="1" type="ORF">MM171B01064_0003</name>
</gene>
<reference evidence="1" key="1">
    <citation type="submission" date="2020-03" db="EMBL/GenBank/DDBJ databases">
        <title>The deep terrestrial virosphere.</title>
        <authorList>
            <person name="Holmfeldt K."/>
            <person name="Nilsson E."/>
            <person name="Simone D."/>
            <person name="Lopez-Fernandez M."/>
            <person name="Wu X."/>
            <person name="de Brujin I."/>
            <person name="Lundin D."/>
            <person name="Andersson A."/>
            <person name="Bertilsson S."/>
            <person name="Dopson M."/>
        </authorList>
    </citation>
    <scope>NUCLEOTIDE SEQUENCE</scope>
    <source>
        <strain evidence="1">MM171B01064</strain>
    </source>
</reference>
<protein>
    <submittedName>
        <fullName evidence="1">Uncharacterized protein</fullName>
    </submittedName>
</protein>
<organism evidence="1">
    <name type="scientific">viral metagenome</name>
    <dbReference type="NCBI Taxonomy" id="1070528"/>
    <lineage>
        <taxon>unclassified sequences</taxon>
        <taxon>metagenomes</taxon>
        <taxon>organismal metagenomes</taxon>
    </lineage>
</organism>
<name>A0A6M3MDK4_9ZZZZ</name>
<proteinExistence type="predicted"/>
<sequence length="69" mass="8198">MKKILVAKLDKEDQKKLKEFEKLEEELDVKTACYHSALHSFWGGLRAKYELPNGRTHYFYDNAIYFAEV</sequence>
<dbReference type="AlphaFoldDB" id="A0A6M3MDK4"/>
<dbReference type="EMBL" id="MT143808">
    <property type="protein sequence ID" value="QJB02802.1"/>
    <property type="molecule type" value="Genomic_DNA"/>
</dbReference>